<keyword evidence="2" id="KW-1185">Reference proteome</keyword>
<dbReference type="EMBL" id="FNGW01000011">
    <property type="protein sequence ID" value="SDM42178.1"/>
    <property type="molecule type" value="Genomic_DNA"/>
</dbReference>
<evidence type="ECO:0000313" key="2">
    <source>
        <dbReference type="Proteomes" id="UP000199068"/>
    </source>
</evidence>
<dbReference type="AlphaFoldDB" id="A0A1G9T3H7"/>
<reference evidence="1 2" key="1">
    <citation type="submission" date="2016-10" db="EMBL/GenBank/DDBJ databases">
        <authorList>
            <person name="de Groot N.N."/>
        </authorList>
    </citation>
    <scope>NUCLEOTIDE SEQUENCE [LARGE SCALE GENOMIC DNA]</scope>
    <source>
        <strain evidence="1 2">DSM 797</strain>
    </source>
</reference>
<dbReference type="RefSeq" id="WP_139149853.1">
    <property type="nucleotide sequence ID" value="NZ_FNGW01000011.1"/>
</dbReference>
<evidence type="ECO:0000313" key="1">
    <source>
        <dbReference type="EMBL" id="SDM42178.1"/>
    </source>
</evidence>
<protein>
    <submittedName>
        <fullName evidence="1">Uncharacterized protein</fullName>
    </submittedName>
</protein>
<proteinExistence type="predicted"/>
<name>A0A1G9T3H7_9FIRM</name>
<organism evidence="1 2">
    <name type="scientific">Romboutsia lituseburensis DSM 797</name>
    <dbReference type="NCBI Taxonomy" id="1121325"/>
    <lineage>
        <taxon>Bacteria</taxon>
        <taxon>Bacillati</taxon>
        <taxon>Bacillota</taxon>
        <taxon>Clostridia</taxon>
        <taxon>Peptostreptococcales</taxon>
        <taxon>Peptostreptococcaceae</taxon>
        <taxon>Romboutsia</taxon>
    </lineage>
</organism>
<accession>A0A1G9T3H7</accession>
<gene>
    <name evidence="1" type="ORF">SAMN04515677_11179</name>
</gene>
<sequence>MGNILKYSKIELLFNMPLYEKLTVNITEIEKVSREEEVTDDIFDYVQDIYEEKYPVEFNALIEFLLYEDRIYGYCSRCKRENSMQILKLDLDGKLKNKTLYGQLADDFDNYDEEYAIYELKNRINILIKDHEYFTKTVYCSHDKNHKFIFIYNLYLEGENLILQKVGQNPSSVDLHNRELDKRYSKYKNYKVIKSDLNKALICYHNNFSIGGFLYLRRVLESIVEDKYIDIKENLDKTKQEEFESHNVKFKEKIEILKEYLPNYLTENKYIYSVLSKGVHSLTEEDCNKYFNIVENSIYIIIEELLELQEKENRKKRTEKFLNEINSEINNN</sequence>
<dbReference type="Proteomes" id="UP000199068">
    <property type="component" value="Unassembled WGS sequence"/>
</dbReference>